<keyword evidence="3" id="KW-1185">Reference proteome</keyword>
<organism evidence="2 3">
    <name type="scientific">Mycena rosella</name>
    <name type="common">Pink bonnet</name>
    <name type="synonym">Agaricus rosellus</name>
    <dbReference type="NCBI Taxonomy" id="1033263"/>
    <lineage>
        <taxon>Eukaryota</taxon>
        <taxon>Fungi</taxon>
        <taxon>Dikarya</taxon>
        <taxon>Basidiomycota</taxon>
        <taxon>Agaricomycotina</taxon>
        <taxon>Agaricomycetes</taxon>
        <taxon>Agaricomycetidae</taxon>
        <taxon>Agaricales</taxon>
        <taxon>Marasmiineae</taxon>
        <taxon>Mycenaceae</taxon>
        <taxon>Mycena</taxon>
    </lineage>
</organism>
<protein>
    <submittedName>
        <fullName evidence="2">Uncharacterized protein</fullName>
    </submittedName>
</protein>
<feature type="region of interest" description="Disordered" evidence="1">
    <location>
        <begin position="1"/>
        <end position="25"/>
    </location>
</feature>
<name>A0AAD7BHY0_MYCRO</name>
<feature type="region of interest" description="Disordered" evidence="1">
    <location>
        <begin position="140"/>
        <end position="173"/>
    </location>
</feature>
<comment type="caution">
    <text evidence="2">The sequence shown here is derived from an EMBL/GenBank/DDBJ whole genome shotgun (WGS) entry which is preliminary data.</text>
</comment>
<dbReference type="AlphaFoldDB" id="A0AAD7BHY0"/>
<reference evidence="2" key="1">
    <citation type="submission" date="2023-03" db="EMBL/GenBank/DDBJ databases">
        <title>Massive genome expansion in bonnet fungi (Mycena s.s.) driven by repeated elements and novel gene families across ecological guilds.</title>
        <authorList>
            <consortium name="Lawrence Berkeley National Laboratory"/>
            <person name="Harder C.B."/>
            <person name="Miyauchi S."/>
            <person name="Viragh M."/>
            <person name="Kuo A."/>
            <person name="Thoen E."/>
            <person name="Andreopoulos B."/>
            <person name="Lu D."/>
            <person name="Skrede I."/>
            <person name="Drula E."/>
            <person name="Henrissat B."/>
            <person name="Morin E."/>
            <person name="Kohler A."/>
            <person name="Barry K."/>
            <person name="LaButti K."/>
            <person name="Morin E."/>
            <person name="Salamov A."/>
            <person name="Lipzen A."/>
            <person name="Mereny Z."/>
            <person name="Hegedus B."/>
            <person name="Baldrian P."/>
            <person name="Stursova M."/>
            <person name="Weitz H."/>
            <person name="Taylor A."/>
            <person name="Grigoriev I.V."/>
            <person name="Nagy L.G."/>
            <person name="Martin F."/>
            <person name="Kauserud H."/>
        </authorList>
    </citation>
    <scope>NUCLEOTIDE SEQUENCE</scope>
    <source>
        <strain evidence="2">CBHHK067</strain>
    </source>
</reference>
<evidence type="ECO:0000313" key="2">
    <source>
        <dbReference type="EMBL" id="KAJ7621664.1"/>
    </source>
</evidence>
<dbReference type="Proteomes" id="UP001221757">
    <property type="component" value="Unassembled WGS sequence"/>
</dbReference>
<evidence type="ECO:0000313" key="3">
    <source>
        <dbReference type="Proteomes" id="UP001221757"/>
    </source>
</evidence>
<accession>A0AAD7BHY0</accession>
<proteinExistence type="predicted"/>
<gene>
    <name evidence="2" type="ORF">B0H17DRAFT_1151808</name>
</gene>
<sequence>MGSTSRIRGMCRRVESSEADADSGPHILRASRHLSGVKTQGPGDDIMTREPHFSRATWRHRRRSEPAFLWGCVNSDTLTLKLGYLLVGSISFSMLLEFRGTQFPALFIVANPSLFLELDWGHPARPRTFLETRSQPVPLQPAVSVKSEPSMASVRPGSPLRVKSEPDSGQRSFLQPRSLVRRRSVSHRSDQCAYILTFNCRKNPGLRVTAFMTGRIEP</sequence>
<dbReference type="EMBL" id="JARKIE010000675">
    <property type="protein sequence ID" value="KAJ7621664.1"/>
    <property type="molecule type" value="Genomic_DNA"/>
</dbReference>
<evidence type="ECO:0000256" key="1">
    <source>
        <dbReference type="SAM" id="MobiDB-lite"/>
    </source>
</evidence>